<dbReference type="GO" id="GO:0003899">
    <property type="term" value="F:DNA-directed RNA polymerase activity"/>
    <property type="evidence" value="ECO:0007669"/>
    <property type="project" value="UniProtKB-EC"/>
</dbReference>
<feature type="domain" description="RNA polymerase Rpb1" evidence="4">
    <location>
        <begin position="100"/>
        <end position="197"/>
    </location>
</feature>
<evidence type="ECO:0000259" key="4">
    <source>
        <dbReference type="Pfam" id="PF04998"/>
    </source>
</evidence>
<comment type="caution">
    <text evidence="5">The sequence shown here is derived from an EMBL/GenBank/DDBJ whole genome shotgun (WGS) entry which is preliminary data.</text>
</comment>
<dbReference type="Proteomes" id="UP000728185">
    <property type="component" value="Unassembled WGS sequence"/>
</dbReference>
<dbReference type="InterPro" id="IPR015700">
    <property type="entry name" value="RPC1"/>
</dbReference>
<dbReference type="GO" id="GO:0000428">
    <property type="term" value="C:DNA-directed RNA polymerase complex"/>
    <property type="evidence" value="ECO:0007669"/>
    <property type="project" value="UniProtKB-KW"/>
</dbReference>
<dbReference type="EMBL" id="LUCM01003323">
    <property type="protein sequence ID" value="KAA0195961.1"/>
    <property type="molecule type" value="Genomic_DNA"/>
</dbReference>
<dbReference type="AlphaFoldDB" id="A0A8E0S291"/>
<evidence type="ECO:0000256" key="3">
    <source>
        <dbReference type="ARBA" id="ARBA00022833"/>
    </source>
</evidence>
<gene>
    <name evidence="5" type="ORF">FBUS_00927</name>
</gene>
<dbReference type="PANTHER" id="PTHR48446:SF1">
    <property type="entry name" value="DNA-DIRECTED RNA POLYMERASE SUBUNIT BETA' N-TERMINAL SECTION"/>
    <property type="match status" value="1"/>
</dbReference>
<sequence length="264" mass="29798">MLITYKANSPDTTPAVLSALKLSDQQKYSDRRTESQCLLSRQVELAIEPTRLADIPISLRQWLTPEDVYIAVTLDEKRMARRGIITARVVSVVQRAKLRKVKLSRVTHSKNFLYAYPADLNTLEIVVKVLEDVVVKGQVLEVEAARRVVIDEMLSVKEGHGVEMNIWHVMLLADVMTNRGEVFGYQRNGMAKAKNSVLFMASFERTGDYVFGTAHHGQDDKLTGVTESIILGNPTRLGTGTFDLLSNRWQDRLVLSKRPVFLIK</sequence>
<evidence type="ECO:0000313" key="6">
    <source>
        <dbReference type="Proteomes" id="UP000728185"/>
    </source>
</evidence>
<proteinExistence type="predicted"/>
<keyword evidence="5" id="KW-0804">Transcription</keyword>
<keyword evidence="3" id="KW-0862">Zinc</keyword>
<keyword evidence="6" id="KW-1185">Reference proteome</keyword>
<dbReference type="OrthoDB" id="270392at2759"/>
<dbReference type="GO" id="GO:0046872">
    <property type="term" value="F:metal ion binding"/>
    <property type="evidence" value="ECO:0007669"/>
    <property type="project" value="UniProtKB-KW"/>
</dbReference>
<name>A0A8E0S291_9TREM</name>
<accession>A0A8E0S291</accession>
<dbReference type="SUPFAM" id="SSF64484">
    <property type="entry name" value="beta and beta-prime subunits of DNA dependent RNA-polymerase"/>
    <property type="match status" value="1"/>
</dbReference>
<evidence type="ECO:0000313" key="5">
    <source>
        <dbReference type="EMBL" id="KAA0195961.1"/>
    </source>
</evidence>
<evidence type="ECO:0000256" key="2">
    <source>
        <dbReference type="ARBA" id="ARBA00022723"/>
    </source>
</evidence>
<dbReference type="GO" id="GO:0003677">
    <property type="term" value="F:DNA binding"/>
    <property type="evidence" value="ECO:0007669"/>
    <property type="project" value="InterPro"/>
</dbReference>
<evidence type="ECO:0000256" key="1">
    <source>
        <dbReference type="ARBA" id="ARBA00012418"/>
    </source>
</evidence>
<dbReference type="Pfam" id="PF04998">
    <property type="entry name" value="RNA_pol_Rpb1_5"/>
    <property type="match status" value="1"/>
</dbReference>
<dbReference type="Gene3D" id="1.10.150.390">
    <property type="match status" value="1"/>
</dbReference>
<keyword evidence="2" id="KW-0479">Metal-binding</keyword>
<reference evidence="5" key="1">
    <citation type="submission" date="2019-05" db="EMBL/GenBank/DDBJ databases">
        <title>Annotation for the trematode Fasciolopsis buski.</title>
        <authorList>
            <person name="Choi Y.-J."/>
        </authorList>
    </citation>
    <scope>NUCLEOTIDE SEQUENCE</scope>
    <source>
        <strain evidence="5">HT</strain>
        <tissue evidence="5">Whole worm</tissue>
    </source>
</reference>
<organism evidence="5 6">
    <name type="scientific">Fasciolopsis buskii</name>
    <dbReference type="NCBI Taxonomy" id="27845"/>
    <lineage>
        <taxon>Eukaryota</taxon>
        <taxon>Metazoa</taxon>
        <taxon>Spiralia</taxon>
        <taxon>Lophotrochozoa</taxon>
        <taxon>Platyhelminthes</taxon>
        <taxon>Trematoda</taxon>
        <taxon>Digenea</taxon>
        <taxon>Plagiorchiida</taxon>
        <taxon>Echinostomata</taxon>
        <taxon>Echinostomatoidea</taxon>
        <taxon>Fasciolidae</taxon>
        <taxon>Fasciolopsis</taxon>
    </lineage>
</organism>
<keyword evidence="5" id="KW-0240">DNA-directed RNA polymerase</keyword>
<dbReference type="InterPro" id="IPR007081">
    <property type="entry name" value="RNA_pol_Rpb1_5"/>
</dbReference>
<dbReference type="GO" id="GO:0006351">
    <property type="term" value="P:DNA-templated transcription"/>
    <property type="evidence" value="ECO:0007669"/>
    <property type="project" value="InterPro"/>
</dbReference>
<protein>
    <recommendedName>
        <fullName evidence="1">DNA-directed RNA polymerase</fullName>
        <ecNumber evidence="1">2.7.7.6</ecNumber>
    </recommendedName>
</protein>
<dbReference type="EC" id="2.7.7.6" evidence="1"/>
<dbReference type="PANTHER" id="PTHR48446">
    <property type="entry name" value="DNA-DIRECTED RNA POLYMERASE SUBUNIT BETA' N-TERMINAL SECTION"/>
    <property type="match status" value="1"/>
</dbReference>